<dbReference type="EMBL" id="CP017244">
    <property type="protein sequence ID" value="APO77902.1"/>
    <property type="molecule type" value="Genomic_DNA"/>
</dbReference>
<dbReference type="Proteomes" id="UP000185109">
    <property type="component" value="Plasmid pRsp8C3c"/>
</dbReference>
<dbReference type="InterPro" id="IPR011004">
    <property type="entry name" value="Trimer_LpxA-like_sf"/>
</dbReference>
<keyword evidence="1" id="KW-0808">Transferase</keyword>
<keyword evidence="1" id="KW-0614">Plasmid</keyword>
<dbReference type="InterPro" id="IPR050484">
    <property type="entry name" value="Transf_Hexapept/Carb_Anhydrase"/>
</dbReference>
<dbReference type="PANTHER" id="PTHR13061:SF29">
    <property type="entry name" value="GAMMA CARBONIC ANHYDRASE-LIKE 1, MITOCHONDRIAL-RELATED"/>
    <property type="match status" value="1"/>
</dbReference>
<evidence type="ECO:0000313" key="1">
    <source>
        <dbReference type="EMBL" id="APO77902.1"/>
    </source>
</evidence>
<dbReference type="AlphaFoldDB" id="A0A1L5PCP5"/>
<organism evidence="1 2">
    <name type="scientific">Rhizobium etli 8C-3</name>
    <dbReference type="NCBI Taxonomy" id="538025"/>
    <lineage>
        <taxon>Bacteria</taxon>
        <taxon>Pseudomonadati</taxon>
        <taxon>Pseudomonadota</taxon>
        <taxon>Alphaproteobacteria</taxon>
        <taxon>Hyphomicrobiales</taxon>
        <taxon>Rhizobiaceae</taxon>
        <taxon>Rhizobium/Agrobacterium group</taxon>
        <taxon>Rhizobium</taxon>
    </lineage>
</organism>
<geneLocation type="plasmid" evidence="2">
    <name>prsp8c3c</name>
</geneLocation>
<dbReference type="PANTHER" id="PTHR13061">
    <property type="entry name" value="DYNACTIN SUBUNIT P25"/>
    <property type="match status" value="1"/>
</dbReference>
<protein>
    <submittedName>
        <fullName evidence="1">Carbonic anhydrase/acetyltransferase family protein</fullName>
    </submittedName>
</protein>
<dbReference type="Gene3D" id="2.160.10.10">
    <property type="entry name" value="Hexapeptide repeat proteins"/>
    <property type="match status" value="1"/>
</dbReference>
<gene>
    <name evidence="1" type="ORF">AM571_PC00158</name>
</gene>
<dbReference type="RefSeq" id="WP_074063863.1">
    <property type="nucleotide sequence ID" value="NZ_CP017244.1"/>
</dbReference>
<sequence>MILSYDERSPSIDADAWVATDATVCGDVAIGAGSRIMHGARLVAEAGGSIRIGRNCIVFENAVIRATSRHDCSIGDHCIIGPNSHVAGAQIDVEVFLATGAAVFHGAQIGSGSEVRINGTVHLRTRLEPGSTVPIGWVAVGDPVQVLPPDQHEAIWALQKTLDFPGFVYNVDRSSPDVMKTITSRLSDALVVHRAEKGLSGVSGLAPQ</sequence>
<evidence type="ECO:0000313" key="2">
    <source>
        <dbReference type="Proteomes" id="UP000185109"/>
    </source>
</evidence>
<reference evidence="1 2" key="1">
    <citation type="submission" date="2016-09" db="EMBL/GenBank/DDBJ databases">
        <title>The complete genome sequences of Rhizobium gallicum, symbiovars gallicum and phaseoli, symbionts associated to common bean (Phaseolus vulgaris).</title>
        <authorList>
            <person name="Bustos P."/>
            <person name="Santamaria R.I."/>
            <person name="Perez-Carrascal O.M."/>
            <person name="Juarez S."/>
            <person name="Lozano L."/>
            <person name="Martinez-Flores I."/>
            <person name="Martinez-Romero E."/>
            <person name="Cevallos M."/>
            <person name="Romero D."/>
            <person name="Davila G."/>
            <person name="Gonzalez V."/>
        </authorList>
    </citation>
    <scope>NUCLEOTIDE SEQUENCE [LARGE SCALE GENOMIC DNA]</scope>
    <source>
        <strain evidence="1 2">8C-3</strain>
        <plasmid evidence="2">Plasmid prsp8c3c</plasmid>
    </source>
</reference>
<dbReference type="GO" id="GO:0016740">
    <property type="term" value="F:transferase activity"/>
    <property type="evidence" value="ECO:0007669"/>
    <property type="project" value="UniProtKB-KW"/>
</dbReference>
<accession>A0A1L5PCP5</accession>
<dbReference type="SUPFAM" id="SSF51161">
    <property type="entry name" value="Trimeric LpxA-like enzymes"/>
    <property type="match status" value="1"/>
</dbReference>
<name>A0A1L5PCP5_RHIET</name>
<proteinExistence type="predicted"/>